<name>A0A7R8H444_LEPSM</name>
<evidence type="ECO:0000313" key="1">
    <source>
        <dbReference type="EMBL" id="CAF2842000.1"/>
    </source>
</evidence>
<organism evidence="1 2">
    <name type="scientific">Lepeophtheirus salmonis</name>
    <name type="common">Salmon louse</name>
    <name type="synonym">Caligus salmonis</name>
    <dbReference type="NCBI Taxonomy" id="72036"/>
    <lineage>
        <taxon>Eukaryota</taxon>
        <taxon>Metazoa</taxon>
        <taxon>Ecdysozoa</taxon>
        <taxon>Arthropoda</taxon>
        <taxon>Crustacea</taxon>
        <taxon>Multicrustacea</taxon>
        <taxon>Hexanauplia</taxon>
        <taxon>Copepoda</taxon>
        <taxon>Siphonostomatoida</taxon>
        <taxon>Caligidae</taxon>
        <taxon>Lepeophtheirus</taxon>
    </lineage>
</organism>
<gene>
    <name evidence="1" type="ORF">LSAA_5104</name>
</gene>
<proteinExistence type="predicted"/>
<reference evidence="1" key="1">
    <citation type="submission" date="2021-02" db="EMBL/GenBank/DDBJ databases">
        <authorList>
            <person name="Bekaert M."/>
        </authorList>
    </citation>
    <scope>NUCLEOTIDE SEQUENCE</scope>
    <source>
        <strain evidence="1">IoA-00</strain>
    </source>
</reference>
<dbReference type="Proteomes" id="UP000675881">
    <property type="component" value="Chromosome 14"/>
</dbReference>
<dbReference type="AlphaFoldDB" id="A0A7R8H444"/>
<keyword evidence="2" id="KW-1185">Reference proteome</keyword>
<dbReference type="EMBL" id="HG994593">
    <property type="protein sequence ID" value="CAF2842000.1"/>
    <property type="molecule type" value="Genomic_DNA"/>
</dbReference>
<sequence>MLQNLPISKFKTPPPPIVTTSTRLPPGWIIRCYKEEDYGKESRTEYQSPDGAVFLKIENAISYLFQQNNSGIRKRSYSTPGGCIASDYSSLSCLSPSPACKKRRLDAGWFIYESDQHRYSSTLLRPQINYLDLDDSVQYIQDTSLPRGWSVKRIRMGRNPEVQSSYLSPECKTYSKVPQEWPSRREFFSKAAAASYLEGMGHPAVELEHVIVTGMIQCLSRKDHFLKVDDYLDYRLSETPELRKIVDPTFVKVTPLPKDIYRHSSVLVEEKDGKFQLKDVNSVPLSLNGN</sequence>
<accession>A0A7R8H444</accession>
<evidence type="ECO:0000313" key="2">
    <source>
        <dbReference type="Proteomes" id="UP000675881"/>
    </source>
</evidence>
<protein>
    <submittedName>
        <fullName evidence="1">(salmon louse) hypothetical protein</fullName>
    </submittedName>
</protein>